<evidence type="ECO:0000313" key="3">
    <source>
        <dbReference type="EMBL" id="CAK7268472.1"/>
    </source>
</evidence>
<dbReference type="PANTHER" id="PTHR31996:SF2">
    <property type="entry name" value="COILED-COIL DOMAIN-CONTAINING PROTEIN 115"/>
    <property type="match status" value="1"/>
</dbReference>
<reference evidence="3 4" key="1">
    <citation type="submission" date="2024-01" db="EMBL/GenBank/DDBJ databases">
        <authorList>
            <person name="Allen C."/>
            <person name="Tagirdzhanova G."/>
        </authorList>
    </citation>
    <scope>NUCLEOTIDE SEQUENCE [LARGE SCALE GENOMIC DNA]</scope>
    <source>
        <strain evidence="3 4">CBS 119000</strain>
    </source>
</reference>
<evidence type="ECO:0000313" key="4">
    <source>
        <dbReference type="Proteomes" id="UP001642502"/>
    </source>
</evidence>
<dbReference type="Pfam" id="PF21730">
    <property type="entry name" value="Vma22_CCDC115"/>
    <property type="match status" value="1"/>
</dbReference>
<feature type="compositionally biased region" description="Basic and acidic residues" evidence="2">
    <location>
        <begin position="113"/>
        <end position="145"/>
    </location>
</feature>
<keyword evidence="4" id="KW-1185">Reference proteome</keyword>
<proteinExistence type="predicted"/>
<protein>
    <recommendedName>
        <fullName evidence="1">Vacuolar ATPase assembly protein VMA22</fullName>
    </recommendedName>
</protein>
<organism evidence="3 4">
    <name type="scientific">Sporothrix epigloea</name>
    <dbReference type="NCBI Taxonomy" id="1892477"/>
    <lineage>
        <taxon>Eukaryota</taxon>
        <taxon>Fungi</taxon>
        <taxon>Dikarya</taxon>
        <taxon>Ascomycota</taxon>
        <taxon>Pezizomycotina</taxon>
        <taxon>Sordariomycetes</taxon>
        <taxon>Sordariomycetidae</taxon>
        <taxon>Ophiostomatales</taxon>
        <taxon>Ophiostomataceae</taxon>
        <taxon>Sporothrix</taxon>
    </lineage>
</organism>
<dbReference type="Proteomes" id="UP001642502">
    <property type="component" value="Unassembled WGS sequence"/>
</dbReference>
<feature type="region of interest" description="Disordered" evidence="2">
    <location>
        <begin position="97"/>
        <end position="148"/>
    </location>
</feature>
<accession>A0ABP0DNC6</accession>
<comment type="caution">
    <text evidence="3">The sequence shown here is derived from an EMBL/GenBank/DDBJ whole genome shotgun (WGS) entry which is preliminary data.</text>
</comment>
<evidence type="ECO:0000256" key="1">
    <source>
        <dbReference type="ARBA" id="ARBA00093634"/>
    </source>
</evidence>
<dbReference type="EMBL" id="CAWUON010000037">
    <property type="protein sequence ID" value="CAK7268472.1"/>
    <property type="molecule type" value="Genomic_DNA"/>
</dbReference>
<evidence type="ECO:0000256" key="2">
    <source>
        <dbReference type="SAM" id="MobiDB-lite"/>
    </source>
</evidence>
<dbReference type="PANTHER" id="PTHR31996">
    <property type="entry name" value="COILED-COIL DOMAIN-CONTAINING PROTEIN 115"/>
    <property type="match status" value="1"/>
</dbReference>
<dbReference type="InterPro" id="IPR040357">
    <property type="entry name" value="Vma22/CCDC115"/>
</dbReference>
<gene>
    <name evidence="3" type="ORF">SEPCBS119000_003079</name>
</gene>
<name>A0ABP0DNC6_9PEZI</name>
<sequence>MASESIDELLARYLGLLHEYTELRSQLSTHQSSMFSHLARANFTAERGFRYGPDHFDSRMKALARLEIAENSRCAEKTASFAVVRITEKLRVEAGAAEMEGGNGDDTVDVGDNDGRKENVHDSEEFDEKEREKDVKKKKKQEPDGLRNPLQWFGVLTPMALRQAQQDAITTVDSILPRLASLDAEMMSVEIEVRRARKKRARDVAARVKKLESTIDTTKTEGKLLI</sequence>